<organism evidence="1 2">
    <name type="scientific">Bosea minatitlanensis</name>
    <dbReference type="NCBI Taxonomy" id="128782"/>
    <lineage>
        <taxon>Bacteria</taxon>
        <taxon>Pseudomonadati</taxon>
        <taxon>Pseudomonadota</taxon>
        <taxon>Alphaproteobacteria</taxon>
        <taxon>Hyphomicrobiales</taxon>
        <taxon>Boseaceae</taxon>
        <taxon>Bosea</taxon>
    </lineage>
</organism>
<proteinExistence type="predicted"/>
<dbReference type="RefSeq" id="WP_158445042.1">
    <property type="nucleotide sequence ID" value="NZ_JAOAOS010000003.1"/>
</dbReference>
<sequence length="67" mass="7317">MTAYRISQIAKPHGPISRSAIYNEIAAGRLVARKIGRATFVLEKDWLAFLESAPIIGGGNHQPNQKS</sequence>
<comment type="caution">
    <text evidence="1">The sequence shown here is derived from an EMBL/GenBank/DDBJ whole genome shotgun (WGS) entry which is preliminary data.</text>
</comment>
<keyword evidence="2" id="KW-1185">Reference proteome</keyword>
<evidence type="ECO:0000313" key="2">
    <source>
        <dbReference type="Proteomes" id="UP001595976"/>
    </source>
</evidence>
<accession>A0ABW0F8Q7</accession>
<protein>
    <submittedName>
        <fullName evidence="1">Helix-turn-helix domain-containing protein</fullName>
    </submittedName>
</protein>
<name>A0ABW0F8Q7_9HYPH</name>
<evidence type="ECO:0000313" key="1">
    <source>
        <dbReference type="EMBL" id="MFC5294876.1"/>
    </source>
</evidence>
<dbReference type="EMBL" id="JBHSLI010000007">
    <property type="protein sequence ID" value="MFC5294876.1"/>
    <property type="molecule type" value="Genomic_DNA"/>
</dbReference>
<dbReference type="Proteomes" id="UP001595976">
    <property type="component" value="Unassembled WGS sequence"/>
</dbReference>
<gene>
    <name evidence="1" type="ORF">ACFPK2_17940</name>
</gene>
<reference evidence="2" key="1">
    <citation type="journal article" date="2019" name="Int. J. Syst. Evol. Microbiol.">
        <title>The Global Catalogue of Microorganisms (GCM) 10K type strain sequencing project: providing services to taxonomists for standard genome sequencing and annotation.</title>
        <authorList>
            <consortium name="The Broad Institute Genomics Platform"/>
            <consortium name="The Broad Institute Genome Sequencing Center for Infectious Disease"/>
            <person name="Wu L."/>
            <person name="Ma J."/>
        </authorList>
    </citation>
    <scope>NUCLEOTIDE SEQUENCE [LARGE SCALE GENOMIC DNA]</scope>
    <source>
        <strain evidence="2">CGMCC 1.15643</strain>
    </source>
</reference>